<dbReference type="GO" id="GO:0001006">
    <property type="term" value="F:RNA polymerase III type 3 promoter sequence-specific DNA binding"/>
    <property type="evidence" value="ECO:0000318"/>
    <property type="project" value="GO_Central"/>
</dbReference>
<evidence type="ECO:0000256" key="5">
    <source>
        <dbReference type="ARBA" id="ARBA00022833"/>
    </source>
</evidence>
<organism evidence="13">
    <name type="scientific">Selaginella moellendorffii</name>
    <name type="common">Spikemoss</name>
    <dbReference type="NCBI Taxonomy" id="88036"/>
    <lineage>
        <taxon>Eukaryota</taxon>
        <taxon>Viridiplantae</taxon>
        <taxon>Streptophyta</taxon>
        <taxon>Embryophyta</taxon>
        <taxon>Tracheophyta</taxon>
        <taxon>Lycopodiopsida</taxon>
        <taxon>Selaginellales</taxon>
        <taxon>Selaginellaceae</taxon>
        <taxon>Selaginella</taxon>
    </lineage>
</organism>
<keyword evidence="3" id="KW-0479">Metal-binding</keyword>
<feature type="domain" description="Cyclin-like" evidence="11">
    <location>
        <begin position="177"/>
        <end position="267"/>
    </location>
</feature>
<evidence type="ECO:0000313" key="13">
    <source>
        <dbReference type="Proteomes" id="UP000001514"/>
    </source>
</evidence>
<comment type="subcellular location">
    <subcellularLocation>
        <location evidence="1">Nucleus</location>
    </subcellularLocation>
</comment>
<keyword evidence="13" id="KW-1185">Reference proteome</keyword>
<dbReference type="Gramene" id="EFJ29645">
    <property type="protein sequence ID" value="EFJ29645"/>
    <property type="gene ID" value="SELMODRAFT_410325"/>
</dbReference>
<evidence type="ECO:0000313" key="12">
    <source>
        <dbReference type="EMBL" id="EFJ29645.1"/>
    </source>
</evidence>
<dbReference type="CDD" id="cd20553">
    <property type="entry name" value="CYCLIN_TFIIIB90_rpt1"/>
    <property type="match status" value="1"/>
</dbReference>
<dbReference type="Pfam" id="PF00382">
    <property type="entry name" value="TFIIB"/>
    <property type="match status" value="2"/>
</dbReference>
<dbReference type="KEGG" id="smo:SELMODRAFT_410325"/>
<evidence type="ECO:0000256" key="7">
    <source>
        <dbReference type="ARBA" id="ARBA00023159"/>
    </source>
</evidence>
<keyword evidence="4" id="KW-0863">Zinc-finger</keyword>
<keyword evidence="5" id="KW-0862">Zinc</keyword>
<dbReference type="eggNOG" id="KOG1598">
    <property type="taxonomic scope" value="Eukaryota"/>
</dbReference>
<dbReference type="OMA" id="DCALACN"/>
<feature type="compositionally biased region" description="Basic and acidic residues" evidence="10">
    <location>
        <begin position="454"/>
        <end position="468"/>
    </location>
</feature>
<comment type="similarity">
    <text evidence="2">Belongs to the TFIIB family.</text>
</comment>
<evidence type="ECO:0000256" key="6">
    <source>
        <dbReference type="ARBA" id="ARBA00023015"/>
    </source>
</evidence>
<dbReference type="PRINTS" id="PR00685">
    <property type="entry name" value="TIFACTORIIB"/>
</dbReference>
<dbReference type="GO" id="GO:0000995">
    <property type="term" value="F:RNA polymerase III general transcription initiation factor activity"/>
    <property type="evidence" value="ECO:0000318"/>
    <property type="project" value="GO_Central"/>
</dbReference>
<dbReference type="InterPro" id="IPR036915">
    <property type="entry name" value="Cyclin-like_sf"/>
</dbReference>
<dbReference type="Gene3D" id="1.10.472.10">
    <property type="entry name" value="Cyclin-like"/>
    <property type="match status" value="1"/>
</dbReference>
<dbReference type="FunFam" id="1.10.472.10:FF:000066">
    <property type="entry name" value="Transcription factor IIIB subunit"/>
    <property type="match status" value="1"/>
</dbReference>
<dbReference type="InterPro" id="IPR000812">
    <property type="entry name" value="TFIIB"/>
</dbReference>
<evidence type="ECO:0000256" key="1">
    <source>
        <dbReference type="ARBA" id="ARBA00004123"/>
    </source>
</evidence>
<dbReference type="Proteomes" id="UP000001514">
    <property type="component" value="Unassembled WGS sequence"/>
</dbReference>
<protein>
    <recommendedName>
        <fullName evidence="11">Cyclin-like domain-containing protein</fullName>
    </recommendedName>
</protein>
<evidence type="ECO:0000256" key="3">
    <source>
        <dbReference type="ARBA" id="ARBA00022723"/>
    </source>
</evidence>
<evidence type="ECO:0000259" key="11">
    <source>
        <dbReference type="SMART" id="SM00385"/>
    </source>
</evidence>
<dbReference type="AlphaFoldDB" id="D8REE2"/>
<keyword evidence="6" id="KW-0805">Transcription regulation</keyword>
<dbReference type="STRING" id="88036.D8REE2"/>
<dbReference type="InterPro" id="IPR013763">
    <property type="entry name" value="Cyclin-like_dom"/>
</dbReference>
<dbReference type="InParanoid" id="D8REE2"/>
<dbReference type="GO" id="GO:0000126">
    <property type="term" value="C:transcription factor TFIIIB complex"/>
    <property type="evidence" value="ECO:0000318"/>
    <property type="project" value="GO_Central"/>
</dbReference>
<accession>D8REE2</accession>
<evidence type="ECO:0000256" key="10">
    <source>
        <dbReference type="SAM" id="MobiDB-lite"/>
    </source>
</evidence>
<feature type="domain" description="Cyclin-like" evidence="11">
    <location>
        <begin position="88"/>
        <end position="169"/>
    </location>
</feature>
<dbReference type="GO" id="GO:0008270">
    <property type="term" value="F:zinc ion binding"/>
    <property type="evidence" value="ECO:0007669"/>
    <property type="project" value="UniProtKB-KW"/>
</dbReference>
<name>D8REE2_SELML</name>
<dbReference type="Gene3D" id="1.10.472.170">
    <property type="match status" value="1"/>
</dbReference>
<dbReference type="EMBL" id="GL377577">
    <property type="protein sequence ID" value="EFJ29645.1"/>
    <property type="molecule type" value="Genomic_DNA"/>
</dbReference>
<proteinExistence type="inferred from homology"/>
<dbReference type="GO" id="GO:0006383">
    <property type="term" value="P:transcription by RNA polymerase III"/>
    <property type="evidence" value="ECO:0000318"/>
    <property type="project" value="GO_Central"/>
</dbReference>
<sequence length="507" mass="56127">MVWCSYCAKDQIADRDDINGFTCCTGCGRVLDDNVYSSEPTFCKGSAGQSQLVGNIIRSGQYSRIGSDPGYSGFQSASHEKTLERGRNEIGDIADSLSISGRDDAVGAAHRLYVLAVEKSFTKGRRTQQVAAACLYIVCRQENKPYLLIDFSDSLQVNVLLRLEEHPIMAKPVDPSLFIHRFTDRLLGLSNGSFGRKHHAIANTALRIVASMKRDWIQTGRKPSGVCGAALFVSAQIHGFECSKSDVVSVVHVCGDTLTKRLVEFGNTESGSLTPEEFEAKAKELELQEPVPHVNFKGHLTEILCEHKELGASHHAHGLCRSCFDEFMKVSGGLEGESNPPAFQRAEKKRFDAEKRKLKEFLLEDPEESPVRGKGKALKLDEDIELKQLAMSEKSAAEAARRMLEAKKLGSRVNFDVLDKLFDREENPQGLVDVKSSPKLPEDGNAISPSSAVIDEKKEVDYQCHGQEDGQENGGGEAEEEEEEHLEEDCEGGLYAQPQEEEFYEEY</sequence>
<feature type="region of interest" description="Disordered" evidence="10">
    <location>
        <begin position="429"/>
        <end position="507"/>
    </location>
</feature>
<dbReference type="GO" id="GO:0005634">
    <property type="term" value="C:nucleus"/>
    <property type="evidence" value="ECO:0000318"/>
    <property type="project" value="GO_Central"/>
</dbReference>
<dbReference type="InterPro" id="IPR013150">
    <property type="entry name" value="TFIIB_cyclin"/>
</dbReference>
<dbReference type="HOGENOM" id="CLU_010293_1_0_1"/>
<reference evidence="12 13" key="1">
    <citation type="journal article" date="2011" name="Science">
        <title>The Selaginella genome identifies genetic changes associated with the evolution of vascular plants.</title>
        <authorList>
            <person name="Banks J.A."/>
            <person name="Nishiyama T."/>
            <person name="Hasebe M."/>
            <person name="Bowman J.L."/>
            <person name="Gribskov M."/>
            <person name="dePamphilis C."/>
            <person name="Albert V.A."/>
            <person name="Aono N."/>
            <person name="Aoyama T."/>
            <person name="Ambrose B.A."/>
            <person name="Ashton N.W."/>
            <person name="Axtell M.J."/>
            <person name="Barker E."/>
            <person name="Barker M.S."/>
            <person name="Bennetzen J.L."/>
            <person name="Bonawitz N.D."/>
            <person name="Chapple C."/>
            <person name="Cheng C."/>
            <person name="Correa L.G."/>
            <person name="Dacre M."/>
            <person name="DeBarry J."/>
            <person name="Dreyer I."/>
            <person name="Elias M."/>
            <person name="Engstrom E.M."/>
            <person name="Estelle M."/>
            <person name="Feng L."/>
            <person name="Finet C."/>
            <person name="Floyd S.K."/>
            <person name="Frommer W.B."/>
            <person name="Fujita T."/>
            <person name="Gramzow L."/>
            <person name="Gutensohn M."/>
            <person name="Harholt J."/>
            <person name="Hattori M."/>
            <person name="Heyl A."/>
            <person name="Hirai T."/>
            <person name="Hiwatashi Y."/>
            <person name="Ishikawa M."/>
            <person name="Iwata M."/>
            <person name="Karol K.G."/>
            <person name="Koehler B."/>
            <person name="Kolukisaoglu U."/>
            <person name="Kubo M."/>
            <person name="Kurata T."/>
            <person name="Lalonde S."/>
            <person name="Li K."/>
            <person name="Li Y."/>
            <person name="Litt A."/>
            <person name="Lyons E."/>
            <person name="Manning G."/>
            <person name="Maruyama T."/>
            <person name="Michael T.P."/>
            <person name="Mikami K."/>
            <person name="Miyazaki S."/>
            <person name="Morinaga S."/>
            <person name="Murata T."/>
            <person name="Mueller-Roeber B."/>
            <person name="Nelson D.R."/>
            <person name="Obara M."/>
            <person name="Oguri Y."/>
            <person name="Olmstead R.G."/>
            <person name="Onodera N."/>
            <person name="Petersen B.L."/>
            <person name="Pils B."/>
            <person name="Prigge M."/>
            <person name="Rensing S.A."/>
            <person name="Riano-Pachon D.M."/>
            <person name="Roberts A.W."/>
            <person name="Sato Y."/>
            <person name="Scheller H.V."/>
            <person name="Schulz B."/>
            <person name="Schulz C."/>
            <person name="Shakirov E.V."/>
            <person name="Shibagaki N."/>
            <person name="Shinohara N."/>
            <person name="Shippen D.E."/>
            <person name="Soerensen I."/>
            <person name="Sotooka R."/>
            <person name="Sugimoto N."/>
            <person name="Sugita M."/>
            <person name="Sumikawa N."/>
            <person name="Tanurdzic M."/>
            <person name="Theissen G."/>
            <person name="Ulvskov P."/>
            <person name="Wakazuki S."/>
            <person name="Weng J.K."/>
            <person name="Willats W.W."/>
            <person name="Wipf D."/>
            <person name="Wolf P.G."/>
            <person name="Yang L."/>
            <person name="Zimmer A.D."/>
            <person name="Zhu Q."/>
            <person name="Mitros T."/>
            <person name="Hellsten U."/>
            <person name="Loque D."/>
            <person name="Otillar R."/>
            <person name="Salamov A."/>
            <person name="Schmutz J."/>
            <person name="Shapiro H."/>
            <person name="Lindquist E."/>
            <person name="Lucas S."/>
            <person name="Rokhsar D."/>
            <person name="Grigoriev I.V."/>
        </authorList>
    </citation>
    <scope>NUCLEOTIDE SEQUENCE [LARGE SCALE GENOMIC DNA]</scope>
</reference>
<dbReference type="SUPFAM" id="SSF47954">
    <property type="entry name" value="Cyclin-like"/>
    <property type="match status" value="2"/>
</dbReference>
<evidence type="ECO:0000256" key="4">
    <source>
        <dbReference type="ARBA" id="ARBA00022771"/>
    </source>
</evidence>
<keyword evidence="8" id="KW-0804">Transcription</keyword>
<keyword evidence="7" id="KW-0010">Activator</keyword>
<evidence type="ECO:0000256" key="9">
    <source>
        <dbReference type="ARBA" id="ARBA00023242"/>
    </source>
</evidence>
<dbReference type="CDD" id="cd20554">
    <property type="entry name" value="CYCLIN_TFIIIB90_rpt2"/>
    <property type="match status" value="1"/>
</dbReference>
<keyword evidence="9" id="KW-0539">Nucleus</keyword>
<dbReference type="GO" id="GO:0070897">
    <property type="term" value="P:transcription preinitiation complex assembly"/>
    <property type="evidence" value="ECO:0007669"/>
    <property type="project" value="InterPro"/>
</dbReference>
<dbReference type="Pfam" id="PF07741">
    <property type="entry name" value="BRF1"/>
    <property type="match status" value="1"/>
</dbReference>
<dbReference type="PANTHER" id="PTHR11618">
    <property type="entry name" value="TRANSCRIPTION INITIATION FACTOR IIB-RELATED"/>
    <property type="match status" value="1"/>
</dbReference>
<dbReference type="GO" id="GO:0017025">
    <property type="term" value="F:TBP-class protein binding"/>
    <property type="evidence" value="ECO:0007669"/>
    <property type="project" value="InterPro"/>
</dbReference>
<dbReference type="SMART" id="SM00385">
    <property type="entry name" value="CYCLIN"/>
    <property type="match status" value="2"/>
</dbReference>
<dbReference type="GO" id="GO:0006352">
    <property type="term" value="P:DNA-templated transcription initiation"/>
    <property type="evidence" value="ECO:0000318"/>
    <property type="project" value="GO_Central"/>
</dbReference>
<feature type="compositionally biased region" description="Acidic residues" evidence="10">
    <location>
        <begin position="477"/>
        <end position="491"/>
    </location>
</feature>
<gene>
    <name evidence="12" type="ORF">SELMODRAFT_410325</name>
</gene>
<evidence type="ECO:0000256" key="2">
    <source>
        <dbReference type="ARBA" id="ARBA00010857"/>
    </source>
</evidence>
<evidence type="ECO:0000256" key="8">
    <source>
        <dbReference type="ARBA" id="ARBA00023163"/>
    </source>
</evidence>
<dbReference type="PANTHER" id="PTHR11618:SF4">
    <property type="entry name" value="TRANSCRIPTION FACTOR IIIB 90 KDA SUBUNIT"/>
    <property type="match status" value="1"/>
</dbReference>
<dbReference type="FunCoup" id="D8REE2">
    <property type="interactions" value="3661"/>
</dbReference>
<dbReference type="InterPro" id="IPR011665">
    <property type="entry name" value="BRF1_TBP-bd_dom"/>
</dbReference>
<dbReference type="GO" id="GO:0097550">
    <property type="term" value="C:transcription preinitiation complex"/>
    <property type="evidence" value="ECO:0000318"/>
    <property type="project" value="GO_Central"/>
</dbReference>